<dbReference type="AlphaFoldDB" id="A0A4R3PXH0"/>
<gene>
    <name evidence="1" type="ORF">EV132_11246</name>
</gene>
<protein>
    <submittedName>
        <fullName evidence="1">Uncharacterized protein</fullName>
    </submittedName>
</protein>
<proteinExistence type="predicted"/>
<reference evidence="1 2" key="1">
    <citation type="submission" date="2019-03" db="EMBL/GenBank/DDBJ databases">
        <title>Genomic Encyclopedia of Type Strains, Phase IV (KMG-V): Genome sequencing to study the core and pangenomes of soil and plant-associated prokaryotes.</title>
        <authorList>
            <person name="Whitman W."/>
        </authorList>
    </citation>
    <scope>NUCLEOTIDE SEQUENCE [LARGE SCALE GENOMIC DNA]</scope>
    <source>
        <strain evidence="1 2">Hc14</strain>
    </source>
</reference>
<name>A0A4R3PXH0_RHISU</name>
<dbReference type="Proteomes" id="UP000294576">
    <property type="component" value="Unassembled WGS sequence"/>
</dbReference>
<evidence type="ECO:0000313" key="2">
    <source>
        <dbReference type="Proteomes" id="UP000294576"/>
    </source>
</evidence>
<accession>A0A4R3PXH0</accession>
<comment type="caution">
    <text evidence="1">The sequence shown here is derived from an EMBL/GenBank/DDBJ whole genome shotgun (WGS) entry which is preliminary data.</text>
</comment>
<dbReference type="EMBL" id="SMBH01000012">
    <property type="protein sequence ID" value="TCU13348.1"/>
    <property type="molecule type" value="Genomic_DNA"/>
</dbReference>
<sequence>MNDGDLKREVKTEMLSRTLQECVVLLSATEVALNQRPNAGR</sequence>
<evidence type="ECO:0000313" key="1">
    <source>
        <dbReference type="EMBL" id="TCU13348.1"/>
    </source>
</evidence>
<organism evidence="1 2">
    <name type="scientific">Rhizobium sullae</name>
    <name type="common">Rhizobium hedysari</name>
    <dbReference type="NCBI Taxonomy" id="50338"/>
    <lineage>
        <taxon>Bacteria</taxon>
        <taxon>Pseudomonadati</taxon>
        <taxon>Pseudomonadota</taxon>
        <taxon>Alphaproteobacteria</taxon>
        <taxon>Hyphomicrobiales</taxon>
        <taxon>Rhizobiaceae</taxon>
        <taxon>Rhizobium/Agrobacterium group</taxon>
        <taxon>Rhizobium</taxon>
    </lineage>
</organism>